<evidence type="ECO:0000313" key="5">
    <source>
        <dbReference type="Proteomes" id="UP000199137"/>
    </source>
</evidence>
<dbReference type="Proteomes" id="UP000199137">
    <property type="component" value="Unassembled WGS sequence"/>
</dbReference>
<dbReference type="InterPro" id="IPR003010">
    <property type="entry name" value="C-N_Hydrolase"/>
</dbReference>
<dbReference type="PROSITE" id="PS50263">
    <property type="entry name" value="CN_HYDROLASE"/>
    <property type="match status" value="1"/>
</dbReference>
<reference evidence="4 5" key="1">
    <citation type="submission" date="2016-10" db="EMBL/GenBank/DDBJ databases">
        <authorList>
            <person name="de Groot N.N."/>
        </authorList>
    </citation>
    <scope>NUCLEOTIDE SEQUENCE [LARGE SCALE GENOMIC DNA]</scope>
    <source>
        <strain evidence="4 5">DSM 44637</strain>
    </source>
</reference>
<dbReference type="EMBL" id="JAAGNC010000095">
    <property type="protein sequence ID" value="NEC57973.1"/>
    <property type="molecule type" value="Genomic_DNA"/>
</dbReference>
<reference evidence="3 6" key="2">
    <citation type="submission" date="2020-01" db="EMBL/GenBank/DDBJ databases">
        <title>Insect and environment-associated Actinomycetes.</title>
        <authorList>
            <person name="Currrie C."/>
            <person name="Chevrette M."/>
            <person name="Carlson C."/>
            <person name="Stubbendieck R."/>
            <person name="Wendt-Pienkowski E."/>
        </authorList>
    </citation>
    <scope>NUCLEOTIDE SEQUENCE [LARGE SCALE GENOMIC DNA]</scope>
    <source>
        <strain evidence="3 6">SID8386</strain>
    </source>
</reference>
<protein>
    <submittedName>
        <fullName evidence="3">Carbon-nitrogen hydrolase</fullName>
    </submittedName>
    <submittedName>
        <fullName evidence="4">Predicted amidohydrolase</fullName>
    </submittedName>
</protein>
<name>A0A1I5ZFU9_9PSEU</name>
<keyword evidence="6" id="KW-1185">Reference proteome</keyword>
<dbReference type="Pfam" id="PF00795">
    <property type="entry name" value="CN_hydrolase"/>
    <property type="match status" value="1"/>
</dbReference>
<accession>A0A1I5ZFU9</accession>
<dbReference type="GO" id="GO:0016811">
    <property type="term" value="F:hydrolase activity, acting on carbon-nitrogen (but not peptide) bonds, in linear amides"/>
    <property type="evidence" value="ECO:0007669"/>
    <property type="project" value="TreeGrafter"/>
</dbReference>
<dbReference type="InterPro" id="IPR036526">
    <property type="entry name" value="C-N_Hydrolase_sf"/>
</dbReference>
<dbReference type="Proteomes" id="UP000470404">
    <property type="component" value="Unassembled WGS sequence"/>
</dbReference>
<sequence length="257" mass="27685">MGQLPIRVVLAQLQPVPASVPRNIAAVAHTLASFPEADLAVFPELFLSGYGLDYVRDVALDLGSEELAAICALAARYSTATVLGFPEAGAGIYNSLLCVDRDGRVAGVHRKTHLFGRERAVFRPDDEVAAVELAGLRIAPMTCFEVEFPEVARTLARQEPDLFVAVAANMDPYGPEHRIAIRARALENRTPLVYVNRTGVEDGLRFTGESCTVGANGAVLHSLGGAAQVISVDVSLNRSAPAEVDYRRHLRPELYHG</sequence>
<keyword evidence="1 4" id="KW-0378">Hydrolase</keyword>
<dbReference type="AlphaFoldDB" id="A0A1I5ZFU9"/>
<gene>
    <name evidence="3" type="ORF">G3I59_20800</name>
    <name evidence="4" type="ORF">SAMN05421854_11545</name>
</gene>
<evidence type="ECO:0000313" key="3">
    <source>
        <dbReference type="EMBL" id="NEC57973.1"/>
    </source>
</evidence>
<dbReference type="STRING" id="112413.SAMN05421854_11545"/>
<proteinExistence type="predicted"/>
<dbReference type="RefSeq" id="WP_093576368.1">
    <property type="nucleotide sequence ID" value="NZ_FOWC01000015.1"/>
</dbReference>
<dbReference type="Gene3D" id="3.60.110.10">
    <property type="entry name" value="Carbon-nitrogen hydrolase"/>
    <property type="match status" value="1"/>
</dbReference>
<evidence type="ECO:0000256" key="1">
    <source>
        <dbReference type="ARBA" id="ARBA00022801"/>
    </source>
</evidence>
<dbReference type="PANTHER" id="PTHR43674:SF2">
    <property type="entry name" value="BETA-UREIDOPROPIONASE"/>
    <property type="match status" value="1"/>
</dbReference>
<evidence type="ECO:0000259" key="2">
    <source>
        <dbReference type="PROSITE" id="PS50263"/>
    </source>
</evidence>
<dbReference type="InterPro" id="IPR050345">
    <property type="entry name" value="Aliph_Amidase/BUP"/>
</dbReference>
<dbReference type="OrthoDB" id="4008466at2"/>
<feature type="domain" description="CN hydrolase" evidence="2">
    <location>
        <begin position="6"/>
        <end position="236"/>
    </location>
</feature>
<dbReference type="EMBL" id="FOWC01000015">
    <property type="protein sequence ID" value="SFQ55399.1"/>
    <property type="molecule type" value="Genomic_DNA"/>
</dbReference>
<dbReference type="SUPFAM" id="SSF56317">
    <property type="entry name" value="Carbon-nitrogen hydrolase"/>
    <property type="match status" value="1"/>
</dbReference>
<organism evidence="4 5">
    <name type="scientific">Amycolatopsis rubida</name>
    <dbReference type="NCBI Taxonomy" id="112413"/>
    <lineage>
        <taxon>Bacteria</taxon>
        <taxon>Bacillati</taxon>
        <taxon>Actinomycetota</taxon>
        <taxon>Actinomycetes</taxon>
        <taxon>Pseudonocardiales</taxon>
        <taxon>Pseudonocardiaceae</taxon>
        <taxon>Amycolatopsis</taxon>
    </lineage>
</organism>
<dbReference type="PANTHER" id="PTHR43674">
    <property type="entry name" value="NITRILASE C965.09-RELATED"/>
    <property type="match status" value="1"/>
</dbReference>
<evidence type="ECO:0000313" key="6">
    <source>
        <dbReference type="Proteomes" id="UP000470404"/>
    </source>
</evidence>
<evidence type="ECO:0000313" key="4">
    <source>
        <dbReference type="EMBL" id="SFQ55399.1"/>
    </source>
</evidence>